<evidence type="ECO:0000313" key="1">
    <source>
        <dbReference type="EMBL" id="RKP10541.1"/>
    </source>
</evidence>
<sequence length="156" mass="18388">MPEMQYWLRIRPDTRVSINLDALRICSEKHRFSWRRTKSRIQDDICYRIDELKHKPIKDDGNYIAKFLFQMMNAIRGQEVLLYGKDAPFSDNPGYGRMMKLDSRALVQATAAYPNQVDLVRERALVGYVEGELYFEYHIDVMKRITKLTSLFAKSS</sequence>
<reference evidence="2" key="1">
    <citation type="journal article" date="2018" name="Nat. Microbiol.">
        <title>Leveraging single-cell genomics to expand the fungal tree of life.</title>
        <authorList>
            <person name="Ahrendt S.R."/>
            <person name="Quandt C.A."/>
            <person name="Ciobanu D."/>
            <person name="Clum A."/>
            <person name="Salamov A."/>
            <person name="Andreopoulos B."/>
            <person name="Cheng J.F."/>
            <person name="Woyke T."/>
            <person name="Pelin A."/>
            <person name="Henrissat B."/>
            <person name="Reynolds N.K."/>
            <person name="Benny G.L."/>
            <person name="Smith M.E."/>
            <person name="James T.Y."/>
            <person name="Grigoriev I.V."/>
        </authorList>
    </citation>
    <scope>NUCLEOTIDE SEQUENCE [LARGE SCALE GENOMIC DNA]</scope>
    <source>
        <strain evidence="2">RSA 1356</strain>
    </source>
</reference>
<organism evidence="1 2">
    <name type="scientific">Thamnocephalis sphaerospora</name>
    <dbReference type="NCBI Taxonomy" id="78915"/>
    <lineage>
        <taxon>Eukaryota</taxon>
        <taxon>Fungi</taxon>
        <taxon>Fungi incertae sedis</taxon>
        <taxon>Zoopagomycota</taxon>
        <taxon>Zoopagomycotina</taxon>
        <taxon>Zoopagomycetes</taxon>
        <taxon>Zoopagales</taxon>
        <taxon>Sigmoideomycetaceae</taxon>
        <taxon>Thamnocephalis</taxon>
    </lineage>
</organism>
<name>A0A4P9XXY3_9FUNG</name>
<dbReference type="Proteomes" id="UP000271241">
    <property type="component" value="Unassembled WGS sequence"/>
</dbReference>
<dbReference type="AlphaFoldDB" id="A0A4P9XXY3"/>
<proteinExistence type="predicted"/>
<gene>
    <name evidence="1" type="ORF">THASP1DRAFT_27675</name>
</gene>
<dbReference type="EMBL" id="KZ992448">
    <property type="protein sequence ID" value="RKP10541.1"/>
    <property type="molecule type" value="Genomic_DNA"/>
</dbReference>
<protein>
    <submittedName>
        <fullName evidence="1">Uncharacterized protein</fullName>
    </submittedName>
</protein>
<keyword evidence="2" id="KW-1185">Reference proteome</keyword>
<accession>A0A4P9XXY3</accession>
<evidence type="ECO:0000313" key="2">
    <source>
        <dbReference type="Proteomes" id="UP000271241"/>
    </source>
</evidence>